<dbReference type="EMBL" id="BAABRP010000012">
    <property type="protein sequence ID" value="GAA5514001.1"/>
    <property type="molecule type" value="Genomic_DNA"/>
</dbReference>
<reference evidence="1 2" key="1">
    <citation type="submission" date="2024-02" db="EMBL/GenBank/DDBJ databases">
        <title>Deinococcus carri NBRC 110142.</title>
        <authorList>
            <person name="Ichikawa N."/>
            <person name="Katano-Makiyama Y."/>
            <person name="Hidaka K."/>
        </authorList>
    </citation>
    <scope>NUCLEOTIDE SEQUENCE [LARGE SCALE GENOMIC DNA]</scope>
    <source>
        <strain evidence="1 2">NBRC 110142</strain>
    </source>
</reference>
<gene>
    <name evidence="1" type="ORF">Dcar01_02750</name>
</gene>
<evidence type="ECO:0000313" key="2">
    <source>
        <dbReference type="Proteomes" id="UP001401887"/>
    </source>
</evidence>
<sequence>MALFGDLEHHALTDLARVLKPQTGTLFFHEAYQGHTLELTLTHGQLRALYVDGFLVREQAQVRNILRELHLQGRGAFEFQREDFPEPLPSSYVLPLVETLQEFAGASIPLDQLPHPDTRFLPAPGRLAVPPSLAAAWALFQPHLAQGASAAELARQVGQTERDVQVALHRLRAVDLIAPLRAARPQPVSVSLALETPHTADVFPASPSPATAPLVHRLLGALRRLAGTSRS</sequence>
<evidence type="ECO:0000313" key="1">
    <source>
        <dbReference type="EMBL" id="GAA5514001.1"/>
    </source>
</evidence>
<evidence type="ECO:0008006" key="3">
    <source>
        <dbReference type="Google" id="ProtNLM"/>
    </source>
</evidence>
<keyword evidence="2" id="KW-1185">Reference proteome</keyword>
<dbReference type="RefSeq" id="WP_345466169.1">
    <property type="nucleotide sequence ID" value="NZ_BAABRP010000012.1"/>
</dbReference>
<name>A0ABP9WA39_9DEIO</name>
<organism evidence="1 2">
    <name type="scientific">Deinococcus carri</name>
    <dbReference type="NCBI Taxonomy" id="1211323"/>
    <lineage>
        <taxon>Bacteria</taxon>
        <taxon>Thermotogati</taxon>
        <taxon>Deinococcota</taxon>
        <taxon>Deinococci</taxon>
        <taxon>Deinococcales</taxon>
        <taxon>Deinococcaceae</taxon>
        <taxon>Deinococcus</taxon>
    </lineage>
</organism>
<comment type="caution">
    <text evidence="1">The sequence shown here is derived from an EMBL/GenBank/DDBJ whole genome shotgun (WGS) entry which is preliminary data.</text>
</comment>
<proteinExistence type="predicted"/>
<protein>
    <recommendedName>
        <fullName evidence="3">DUF4388 domain-containing protein</fullName>
    </recommendedName>
</protein>
<dbReference type="Proteomes" id="UP001401887">
    <property type="component" value="Unassembled WGS sequence"/>
</dbReference>
<accession>A0ABP9WA39</accession>